<dbReference type="Pfam" id="PF03537">
    <property type="entry name" value="Glyco_hydro_114"/>
    <property type="match status" value="1"/>
</dbReference>
<protein>
    <submittedName>
        <fullName evidence="3">TM1410 hypothetical-related protein</fullName>
    </submittedName>
</protein>
<dbReference type="KEGG" id="tam:Theam_1248"/>
<dbReference type="EMBL" id="CP002444">
    <property type="protein sequence ID" value="ADU97212.1"/>
    <property type="molecule type" value="Genomic_DNA"/>
</dbReference>
<evidence type="ECO:0000313" key="3">
    <source>
        <dbReference type="EMBL" id="ADU97212.1"/>
    </source>
</evidence>
<feature type="chain" id="PRO_5003227336" evidence="1">
    <location>
        <begin position="33"/>
        <end position="283"/>
    </location>
</feature>
<dbReference type="STRING" id="648996.Theam_1248"/>
<dbReference type="PANTHER" id="PTHR35273">
    <property type="entry name" value="ALPHA-1,4 POLYGALACTOSAMINIDASE, PUTATIVE (AFU_ORTHOLOGUE AFUA_3G07890)-RELATED"/>
    <property type="match status" value="1"/>
</dbReference>
<evidence type="ECO:0000256" key="1">
    <source>
        <dbReference type="SAM" id="SignalP"/>
    </source>
</evidence>
<dbReference type="RefSeq" id="WP_013537998.1">
    <property type="nucleotide sequence ID" value="NC_014926.1"/>
</dbReference>
<dbReference type="Gene3D" id="3.20.20.70">
    <property type="entry name" value="Aldolase class I"/>
    <property type="match status" value="1"/>
</dbReference>
<dbReference type="InterPro" id="IPR017853">
    <property type="entry name" value="GH"/>
</dbReference>
<dbReference type="PANTHER" id="PTHR35273:SF2">
    <property type="entry name" value="ALPHA-GALACTOSIDASE"/>
    <property type="match status" value="1"/>
</dbReference>
<name>E8T303_THEA1</name>
<evidence type="ECO:0000313" key="4">
    <source>
        <dbReference type="Proteomes" id="UP000006362"/>
    </source>
</evidence>
<dbReference type="eggNOG" id="COG3868">
    <property type="taxonomic scope" value="Bacteria"/>
</dbReference>
<dbReference type="Proteomes" id="UP000006362">
    <property type="component" value="Chromosome"/>
</dbReference>
<keyword evidence="4" id="KW-1185">Reference proteome</keyword>
<keyword evidence="1" id="KW-0732">Signal</keyword>
<organism evidence="3 4">
    <name type="scientific">Thermovibrio ammonificans (strain DSM 15698 / JCM 12110 / HB-1)</name>
    <dbReference type="NCBI Taxonomy" id="648996"/>
    <lineage>
        <taxon>Bacteria</taxon>
        <taxon>Pseudomonadati</taxon>
        <taxon>Aquificota</taxon>
        <taxon>Aquificia</taxon>
        <taxon>Desulfurobacteriales</taxon>
        <taxon>Desulfurobacteriaceae</taxon>
        <taxon>Thermovibrio</taxon>
    </lineage>
</organism>
<feature type="domain" description="Glycoside-hydrolase family GH114 TIM-barrel" evidence="2">
    <location>
        <begin position="48"/>
        <end position="270"/>
    </location>
</feature>
<accession>E8T303</accession>
<dbReference type="SUPFAM" id="SSF51445">
    <property type="entry name" value="(Trans)glycosidases"/>
    <property type="match status" value="1"/>
</dbReference>
<dbReference type="HOGENOM" id="CLU_051214_3_0_0"/>
<reference evidence="3" key="1">
    <citation type="submission" date="2011-01" db="EMBL/GenBank/DDBJ databases">
        <title>Complete sequence of chromosome of Thermovibrio ammonificans HB-1.</title>
        <authorList>
            <consortium name="US DOE Joint Genome Institute"/>
            <person name="Lucas S."/>
            <person name="Copeland A."/>
            <person name="Lapidus A."/>
            <person name="Cheng J.-F."/>
            <person name="Goodwin L."/>
            <person name="Pitluck S."/>
            <person name="Davenport K."/>
            <person name="Detter J.C."/>
            <person name="Han C."/>
            <person name="Tapia R."/>
            <person name="Land M."/>
            <person name="Hauser L."/>
            <person name="Kyrpides N."/>
            <person name="Ivanova N."/>
            <person name="Ovchinnikova G."/>
            <person name="Vetriani C."/>
            <person name="Woyke T."/>
        </authorList>
    </citation>
    <scope>NUCLEOTIDE SEQUENCE [LARGE SCALE GENOMIC DNA]</scope>
    <source>
        <strain evidence="3">HB-1</strain>
    </source>
</reference>
<dbReference type="InterPro" id="IPR004352">
    <property type="entry name" value="GH114_TIM-barrel"/>
</dbReference>
<evidence type="ECO:0000259" key="2">
    <source>
        <dbReference type="Pfam" id="PF03537"/>
    </source>
</evidence>
<dbReference type="OrthoDB" id="10730at2"/>
<sequence length="283" mass="31977">MNLHPNRLSTSTLGRWALSLLLLFLSSLFTSAAGGEAHSPPVLTLADTFYYQLTGKLRSDIPATVYDVDLFDTPAAEIERLKEEGKKVICYFSAGTLEVWRPDAKLFPKDAVGKPVEGWPGERWLNVNSPVVRELMLKRLELAVLKGCDGVEPDNVDLFTQNTGFSITFAQQADYNLFLAESAHRLGLLVALKNDPLQAELLSPYFDFAIVEQCYAFGECFYYLPFVRRGKPVFDVEYDKSLLVGKNFERMCNYSELLKIEMAVYPKNLNGSFVFDCRYGIFK</sequence>
<gene>
    <name evidence="3" type="ordered locus">Theam_1248</name>
</gene>
<dbReference type="AlphaFoldDB" id="E8T303"/>
<dbReference type="InterPro" id="IPR013785">
    <property type="entry name" value="Aldolase_TIM"/>
</dbReference>
<proteinExistence type="predicted"/>
<feature type="signal peptide" evidence="1">
    <location>
        <begin position="1"/>
        <end position="32"/>
    </location>
</feature>